<name>A0A1I5XGT5_9FIRM</name>
<accession>A0A1I5XGT5</accession>
<dbReference type="EMBL" id="FOXR01000026">
    <property type="protein sequence ID" value="SFQ31193.1"/>
    <property type="molecule type" value="Genomic_DNA"/>
</dbReference>
<gene>
    <name evidence="1" type="ORF">SAMN05444406_1266</name>
</gene>
<organism evidence="1 2">
    <name type="scientific">Caldicoprobacter faecalis</name>
    <dbReference type="NCBI Taxonomy" id="937334"/>
    <lineage>
        <taxon>Bacteria</taxon>
        <taxon>Bacillati</taxon>
        <taxon>Bacillota</taxon>
        <taxon>Clostridia</taxon>
        <taxon>Caldicoprobacterales</taxon>
        <taxon>Caldicoprobacteraceae</taxon>
        <taxon>Caldicoprobacter</taxon>
    </lineage>
</organism>
<evidence type="ECO:0000313" key="1">
    <source>
        <dbReference type="EMBL" id="SFQ31193.1"/>
    </source>
</evidence>
<dbReference type="Proteomes" id="UP000198577">
    <property type="component" value="Unassembled WGS sequence"/>
</dbReference>
<evidence type="ECO:0000313" key="2">
    <source>
        <dbReference type="Proteomes" id="UP000198577"/>
    </source>
</evidence>
<reference evidence="1 2" key="1">
    <citation type="submission" date="2016-10" db="EMBL/GenBank/DDBJ databases">
        <authorList>
            <person name="de Groot N.N."/>
        </authorList>
    </citation>
    <scope>NUCLEOTIDE SEQUENCE [LARGE SCALE GENOMIC DNA]</scope>
    <source>
        <strain evidence="1 2">DSM 20678</strain>
    </source>
</reference>
<dbReference type="STRING" id="937334.SAMN05444406_1266"/>
<protein>
    <submittedName>
        <fullName evidence="1">Uncharacterized protein</fullName>
    </submittedName>
</protein>
<proteinExistence type="predicted"/>
<keyword evidence="2" id="KW-1185">Reference proteome</keyword>
<sequence>MCVERAFRYQTGEADEIVKELRQKGSVEVDVDSEDKIKPFLKDLERYGIYERSDIPWDYEAISFFENQDFLCRVQVEDRACQPPKSGLFIDFYSEYVEDDYADIFWG</sequence>
<dbReference type="AlphaFoldDB" id="A0A1I5XGT5"/>